<keyword evidence="2" id="KW-0479">Metal-binding</keyword>
<evidence type="ECO:0000256" key="4">
    <source>
        <dbReference type="ARBA" id="ARBA00022764"/>
    </source>
</evidence>
<evidence type="ECO:0000313" key="11">
    <source>
        <dbReference type="Proteomes" id="UP001151234"/>
    </source>
</evidence>
<dbReference type="NCBIfam" id="NF006947">
    <property type="entry name" value="PRK09429.1"/>
    <property type="match status" value="1"/>
</dbReference>
<evidence type="ECO:0000256" key="5">
    <source>
        <dbReference type="ARBA" id="ARBA00022801"/>
    </source>
</evidence>
<feature type="disulfide bond" evidence="8">
    <location>
        <begin position="231"/>
        <end position="238"/>
    </location>
</feature>
<dbReference type="InterPro" id="IPR009045">
    <property type="entry name" value="Zn_M74/Hedgehog-like"/>
</dbReference>
<keyword evidence="4" id="KW-0574">Periplasm</keyword>
<dbReference type="RefSeq" id="WP_267992688.1">
    <property type="nucleotide sequence ID" value="NZ_JAPJZI010000001.1"/>
</dbReference>
<dbReference type="AlphaFoldDB" id="A0A9X3ULJ0"/>
<dbReference type="GO" id="GO:0006508">
    <property type="term" value="P:proteolysis"/>
    <property type="evidence" value="ECO:0007669"/>
    <property type="project" value="UniProtKB-KW"/>
</dbReference>
<accession>A0A9X3ULJ0</accession>
<dbReference type="Gene3D" id="3.30.1380.10">
    <property type="match status" value="1"/>
</dbReference>
<evidence type="ECO:0000256" key="2">
    <source>
        <dbReference type="ARBA" id="ARBA00022723"/>
    </source>
</evidence>
<evidence type="ECO:0000256" key="6">
    <source>
        <dbReference type="ARBA" id="ARBA00022833"/>
    </source>
</evidence>
<evidence type="ECO:0000256" key="3">
    <source>
        <dbReference type="ARBA" id="ARBA00022729"/>
    </source>
</evidence>
<keyword evidence="8" id="KW-1015">Disulfide bond</keyword>
<keyword evidence="7" id="KW-0482">Metalloprotease</keyword>
<dbReference type="InterPro" id="IPR005073">
    <property type="entry name" value="Peptidase_M74"/>
</dbReference>
<organism evidence="10 11">
    <name type="scientific">Hoeflea prorocentri</name>
    <dbReference type="NCBI Taxonomy" id="1922333"/>
    <lineage>
        <taxon>Bacteria</taxon>
        <taxon>Pseudomonadati</taxon>
        <taxon>Pseudomonadota</taxon>
        <taxon>Alphaproteobacteria</taxon>
        <taxon>Hyphomicrobiales</taxon>
        <taxon>Rhizobiaceae</taxon>
        <taxon>Hoeflea</taxon>
    </lineage>
</organism>
<dbReference type="Proteomes" id="UP001151234">
    <property type="component" value="Unassembled WGS sequence"/>
</dbReference>
<dbReference type="GO" id="GO:0008237">
    <property type="term" value="F:metallopeptidase activity"/>
    <property type="evidence" value="ECO:0007669"/>
    <property type="project" value="UniProtKB-KW"/>
</dbReference>
<dbReference type="EC" id="3.4.-.-" evidence="10"/>
<keyword evidence="5 10" id="KW-0378">Hydrolase</keyword>
<dbReference type="Pfam" id="PF03411">
    <property type="entry name" value="Peptidase_M74"/>
    <property type="match status" value="1"/>
</dbReference>
<evidence type="ECO:0000256" key="8">
    <source>
        <dbReference type="PIRSR" id="PIRSR018455-2"/>
    </source>
</evidence>
<protein>
    <submittedName>
        <fullName evidence="10">Penicillin-insensitive murein endopeptidase</fullName>
        <ecNumber evidence="10">3.4.-.-</ecNumber>
    </submittedName>
</protein>
<evidence type="ECO:0000256" key="1">
    <source>
        <dbReference type="ARBA" id="ARBA00022670"/>
    </source>
</evidence>
<keyword evidence="11" id="KW-1185">Reference proteome</keyword>
<dbReference type="GO" id="GO:0004252">
    <property type="term" value="F:serine-type endopeptidase activity"/>
    <property type="evidence" value="ECO:0007669"/>
    <property type="project" value="InterPro"/>
</dbReference>
<proteinExistence type="predicted"/>
<keyword evidence="3 9" id="KW-0732">Signal</keyword>
<dbReference type="GO" id="GO:0046872">
    <property type="term" value="F:metal ion binding"/>
    <property type="evidence" value="ECO:0007669"/>
    <property type="project" value="UniProtKB-KW"/>
</dbReference>
<dbReference type="PIRSF" id="PIRSF018455">
    <property type="entry name" value="MepA"/>
    <property type="match status" value="1"/>
</dbReference>
<dbReference type="EMBL" id="JAPJZI010000001">
    <property type="protein sequence ID" value="MDA5400865.1"/>
    <property type="molecule type" value="Genomic_DNA"/>
</dbReference>
<keyword evidence="1" id="KW-0645">Protease</keyword>
<evidence type="ECO:0000313" key="10">
    <source>
        <dbReference type="EMBL" id="MDA5400865.1"/>
    </source>
</evidence>
<comment type="caution">
    <text evidence="10">The sequence shown here is derived from an EMBL/GenBank/DDBJ whole genome shotgun (WGS) entry which is preliminary data.</text>
</comment>
<dbReference type="GO" id="GO:0030288">
    <property type="term" value="C:outer membrane-bounded periplasmic space"/>
    <property type="evidence" value="ECO:0007669"/>
    <property type="project" value="InterPro"/>
</dbReference>
<keyword evidence="6" id="KW-0862">Zinc</keyword>
<reference evidence="10" key="1">
    <citation type="submission" date="2022-11" db="EMBL/GenBank/DDBJ databases">
        <title>Draft genome sequence of Hoeflea poritis E7-10 and Hoeflea prorocentri PM5-8, separated from scleractinian coral Porites lutea and marine dinoflagellate.</title>
        <authorList>
            <person name="Zhang G."/>
            <person name="Wei Q."/>
            <person name="Cai L."/>
        </authorList>
    </citation>
    <scope>NUCLEOTIDE SEQUENCE</scope>
    <source>
        <strain evidence="10">PM5-8</strain>
    </source>
</reference>
<feature type="signal peptide" evidence="9">
    <location>
        <begin position="1"/>
        <end position="26"/>
    </location>
</feature>
<evidence type="ECO:0000256" key="9">
    <source>
        <dbReference type="SAM" id="SignalP"/>
    </source>
</evidence>
<dbReference type="SUPFAM" id="SSF55166">
    <property type="entry name" value="Hedgehog/DD-peptidase"/>
    <property type="match status" value="1"/>
</dbReference>
<gene>
    <name evidence="10" type="primary">mepA</name>
    <name evidence="10" type="ORF">OQ273_19990</name>
</gene>
<name>A0A9X3ULJ0_9HYPH</name>
<sequence>MIARRFPIKFLAALCGVLALAFPTLAADGTPAKQLFGRKKLPSAMPAEVHGFYSKGCFSGGIAIATDGPYWQAMRLSRNRRWGHPQLIATIDKLSRDAAEKDGWPGLLVGDLSQPRGGPMLTGHASHQIGLDADIWLTPMPNRRFSAQERESTSAISVLKAKSVVVDPAVWTDAHGRLIMRAASYPEVQRVLVHPGIKKRLCETYKGDRSNLNKIRPYYGHHYHMHIRLRCPDGSASCRAQNAVPASAGCGKELDWWFDVALKPKKPAKKPKKTAKPKKPKKPKHILLSDLPTACAVVLNSAGPATETEVTFQAVSGARTAFAPVKPVRSPFSLPALVPVPKPRPFVQ</sequence>
<feature type="chain" id="PRO_5040933721" evidence="9">
    <location>
        <begin position="27"/>
        <end position="348"/>
    </location>
</feature>
<feature type="disulfide bond" evidence="8">
    <location>
        <begin position="202"/>
        <end position="250"/>
    </location>
</feature>
<evidence type="ECO:0000256" key="7">
    <source>
        <dbReference type="ARBA" id="ARBA00023049"/>
    </source>
</evidence>